<organism evidence="2 3">
    <name type="scientific">Prymnesium parvum</name>
    <name type="common">Toxic golden alga</name>
    <dbReference type="NCBI Taxonomy" id="97485"/>
    <lineage>
        <taxon>Eukaryota</taxon>
        <taxon>Haptista</taxon>
        <taxon>Haptophyta</taxon>
        <taxon>Prymnesiophyceae</taxon>
        <taxon>Prymnesiales</taxon>
        <taxon>Prymnesiaceae</taxon>
        <taxon>Prymnesium</taxon>
    </lineage>
</organism>
<reference evidence="2 3" key="1">
    <citation type="journal article" date="2024" name="Science">
        <title>Giant polyketide synthase enzymes in the biosynthesis of giant marine polyether toxins.</title>
        <authorList>
            <person name="Fallon T.R."/>
            <person name="Shende V.V."/>
            <person name="Wierzbicki I.H."/>
            <person name="Pendleton A.L."/>
            <person name="Watervoot N.F."/>
            <person name="Auber R.P."/>
            <person name="Gonzalez D.J."/>
            <person name="Wisecaver J.H."/>
            <person name="Moore B.S."/>
        </authorList>
    </citation>
    <scope>NUCLEOTIDE SEQUENCE [LARGE SCALE GENOMIC DNA]</scope>
    <source>
        <strain evidence="2 3">12B1</strain>
    </source>
</reference>
<evidence type="ECO:0000313" key="2">
    <source>
        <dbReference type="EMBL" id="KAL1522921.1"/>
    </source>
</evidence>
<gene>
    <name evidence="2" type="ORF">AB1Y20_017886</name>
</gene>
<protein>
    <submittedName>
        <fullName evidence="2">Uncharacterized protein</fullName>
    </submittedName>
</protein>
<proteinExistence type="predicted"/>
<comment type="caution">
    <text evidence="2">The sequence shown here is derived from an EMBL/GenBank/DDBJ whole genome shotgun (WGS) entry which is preliminary data.</text>
</comment>
<dbReference type="EMBL" id="JBGBPQ010000006">
    <property type="protein sequence ID" value="KAL1522921.1"/>
    <property type="molecule type" value="Genomic_DNA"/>
</dbReference>
<sequence length="176" mass="18979">MRQVRQQVPSPQRRASAAAPPPRRAFAPPRRPSAARREAQPSAREKAAASAEEAAEAAEAAVRRWGGEGGEALRRSWQRVRSAAMASHLLQAGMKRRLHKAAKALERAMEARVEMARVEDAWGGAAVALAVATLREAAGGGEEEAGQAYSETLAALQSTSGIALLFSYRRLLQHHR</sequence>
<dbReference type="AlphaFoldDB" id="A0AB34JLW7"/>
<feature type="compositionally biased region" description="Low complexity" evidence="1">
    <location>
        <begin position="1"/>
        <end position="28"/>
    </location>
</feature>
<name>A0AB34JLW7_PRYPA</name>
<dbReference type="Proteomes" id="UP001515480">
    <property type="component" value="Unassembled WGS sequence"/>
</dbReference>
<feature type="compositionally biased region" description="Basic and acidic residues" evidence="1">
    <location>
        <begin position="35"/>
        <end position="47"/>
    </location>
</feature>
<keyword evidence="3" id="KW-1185">Reference proteome</keyword>
<evidence type="ECO:0000256" key="1">
    <source>
        <dbReference type="SAM" id="MobiDB-lite"/>
    </source>
</evidence>
<feature type="region of interest" description="Disordered" evidence="1">
    <location>
        <begin position="1"/>
        <end position="55"/>
    </location>
</feature>
<accession>A0AB34JLW7</accession>
<evidence type="ECO:0000313" key="3">
    <source>
        <dbReference type="Proteomes" id="UP001515480"/>
    </source>
</evidence>